<evidence type="ECO:0000256" key="1">
    <source>
        <dbReference type="SAM" id="SignalP"/>
    </source>
</evidence>
<reference evidence="2 3" key="1">
    <citation type="journal article" date="2019" name="Microbiol. Resour. Announc.">
        <title>Complete Genome Sequence of Halomonas sulfidaeris Strain Esulfide1 Isolated from a Metal Sulfide Rock at a Depth of 2,200 Meters, Obtained Using Nanopore Sequencing.</title>
        <authorList>
            <person name="Saito M."/>
            <person name="Nishigata A."/>
            <person name="Galipon J."/>
            <person name="Arakawa K."/>
        </authorList>
    </citation>
    <scope>NUCLEOTIDE SEQUENCE [LARGE SCALE GENOMIC DNA]</scope>
    <source>
        <strain evidence="2 3">ATCC BAA-803</strain>
    </source>
</reference>
<dbReference type="KEGG" id="hsr:HSBAA_31270"/>
<dbReference type="AlphaFoldDB" id="A0A455UB78"/>
<name>A0A455UB78_9GAMM</name>
<accession>A0A455UB78</accession>
<dbReference type="EMBL" id="AP019514">
    <property type="protein sequence ID" value="BBI61821.1"/>
    <property type="molecule type" value="Genomic_DNA"/>
</dbReference>
<feature type="signal peptide" evidence="1">
    <location>
        <begin position="1"/>
        <end position="18"/>
    </location>
</feature>
<sequence length="109" mass="11755">MLLALTAVCGFWSVSAIAADDWADITEPLPGEPRIIGHHGGACLVGPSNFLPKETATKRWIWAAIATTVIPTLIDYIQRLGQRVDASGFGPMLVVIWPSHVVAQCRMGM</sequence>
<organism evidence="2 3">
    <name type="scientific">Vreelandella sulfidaeris</name>
    <dbReference type="NCBI Taxonomy" id="115553"/>
    <lineage>
        <taxon>Bacteria</taxon>
        <taxon>Pseudomonadati</taxon>
        <taxon>Pseudomonadota</taxon>
        <taxon>Gammaproteobacteria</taxon>
        <taxon>Oceanospirillales</taxon>
        <taxon>Halomonadaceae</taxon>
        <taxon>Vreelandella</taxon>
    </lineage>
</organism>
<keyword evidence="1" id="KW-0732">Signal</keyword>
<gene>
    <name evidence="2" type="ORF">HSBAA_31270</name>
</gene>
<evidence type="ECO:0000313" key="3">
    <source>
        <dbReference type="Proteomes" id="UP000320231"/>
    </source>
</evidence>
<evidence type="ECO:0000313" key="2">
    <source>
        <dbReference type="EMBL" id="BBI61821.1"/>
    </source>
</evidence>
<proteinExistence type="predicted"/>
<dbReference type="Proteomes" id="UP000320231">
    <property type="component" value="Chromosome"/>
</dbReference>
<feature type="chain" id="PRO_5019852040" evidence="1">
    <location>
        <begin position="19"/>
        <end position="109"/>
    </location>
</feature>
<protein>
    <submittedName>
        <fullName evidence="2">Uncharacterized protein</fullName>
    </submittedName>
</protein>